<evidence type="ECO:0000259" key="13">
    <source>
        <dbReference type="Pfam" id="PF19282"/>
    </source>
</evidence>
<dbReference type="InterPro" id="IPR011989">
    <property type="entry name" value="ARM-like"/>
</dbReference>
<keyword evidence="4 11" id="KW-0813">Transport</keyword>
<dbReference type="InterPro" id="IPR013598">
    <property type="entry name" value="Exportin-1/Importin-b-like"/>
</dbReference>
<keyword evidence="9 11" id="KW-0539">Nucleus</keyword>
<dbReference type="GO" id="GO:0071528">
    <property type="term" value="P:tRNA re-export from nucleus"/>
    <property type="evidence" value="ECO:0007669"/>
    <property type="project" value="UniProtKB-UniRule"/>
</dbReference>
<keyword evidence="7" id="KW-0819">tRNA processing</keyword>
<evidence type="ECO:0000313" key="15">
    <source>
        <dbReference type="Proteomes" id="UP000710849"/>
    </source>
</evidence>
<evidence type="ECO:0000313" key="14">
    <source>
        <dbReference type="EMBL" id="KAF7948391.1"/>
    </source>
</evidence>
<feature type="domain" description="Exportin-T C-terminal" evidence="13">
    <location>
        <begin position="337"/>
        <end position="1020"/>
    </location>
</feature>
<evidence type="ECO:0000256" key="8">
    <source>
        <dbReference type="ARBA" id="ARBA00022884"/>
    </source>
</evidence>
<dbReference type="Proteomes" id="UP000710849">
    <property type="component" value="Unassembled WGS sequence"/>
</dbReference>
<feature type="domain" description="Exportin-1/Importin-beta-like" evidence="12">
    <location>
        <begin position="101"/>
        <end position="262"/>
    </location>
</feature>
<dbReference type="InterPro" id="IPR045546">
    <property type="entry name" value="Exportin-T_C"/>
</dbReference>
<evidence type="ECO:0000256" key="7">
    <source>
        <dbReference type="ARBA" id="ARBA00022694"/>
    </source>
</evidence>
<keyword evidence="5 11" id="KW-0963">Cytoplasm</keyword>
<comment type="caution">
    <text evidence="14">The sequence shown here is derived from an EMBL/GenBank/DDBJ whole genome shotgun (WGS) entry which is preliminary data.</text>
</comment>
<dbReference type="GO" id="GO:0031267">
    <property type="term" value="F:small GTPase binding"/>
    <property type="evidence" value="ECO:0007669"/>
    <property type="project" value="InterPro"/>
</dbReference>
<evidence type="ECO:0000256" key="10">
    <source>
        <dbReference type="ARBA" id="ARBA00025147"/>
    </source>
</evidence>
<dbReference type="GO" id="GO:0005643">
    <property type="term" value="C:nuclear pore"/>
    <property type="evidence" value="ECO:0007669"/>
    <property type="project" value="TreeGrafter"/>
</dbReference>
<dbReference type="Pfam" id="PF19282">
    <property type="entry name" value="Exportin-T"/>
    <property type="match status" value="1"/>
</dbReference>
<dbReference type="RefSeq" id="XP_038734923.1">
    <property type="nucleotide sequence ID" value="XM_038874314.1"/>
</dbReference>
<sequence length="1023" mass="114281">MDAQIEKAIEIAWDPRSDPNLKQQAVQYLTQVRGDTSSLQACLNLFTRAPKAAEVVRLVSLDIVNNAIQTQHIDDQSLRGLKEQLHDYVRRTYASGNEVDPPALQNKLTQTLTFLFSSLYKEGWESFIRDFLSFAGHQNGSVDNLSGVVLYLRLLSSIHDEIADLMIARAGEETKRNVELKDLVRARDVQTVAGSFQQILTYWQGNNDAIVEMTLKVIGKWVSWIDISLVVNQDILNLLFPLVGRNPNGGEDKVKEAAIDCFTEIVAKKMKPSDKIGMILFLNLGEVVSQLIASPALHDLRNTSSYDTDLAEAVAKLVNNVVSDLVKILEDTKVEPDVRAQAEQLLQTFLPLLLRFFSDEYDEICATVIPSLTELNTFLRKAQPLPPAYSAMLTPVLNAIIQKMRYDDTSSYADEDELTDEAEFQELRKRLQVLQKTIAAVDEALYVDVLSNVIGSTFQRLEEQNGQIDWRDLDLALHEMYLFGELTLVNGGLYAKSQPSSIAAERLIVMMSKMVESGIASFNHPAISLQYMEICVRYCSFFENQTQYIPQVLEQFVSFVHHSHSRVRIRSWYLFHRFVKHLRGQVGNVAETIIQSISDLLPLKAEVPRENDDDMSSDDGNHDAADVAFNAQLNLYEAIGCISSTTSTPIEKQAIYARTIMDPLFSDIERNLEQAKSGNAQAVLQIHHIVFALGSLAHGFSDWSPGEGKRAGQAPVKEITIEFSRAAEAILFALEALKASFEVRNAARSSFSRLMGVMGVAMLPLLPRWIDGLLSQSSSKEEIAMFLRLLDQVVFGFKKDIHEVLNSLLTPLFQRVFASLSEPVTGTDDGIQLAELRREYLTFVTVILNNELGSVLVSEQNQAFFEPLIQSVTTLAKTVTNENGNLAASKIAFNVMTKMAEIWGGPTIATPGQPITSPVSPQPTFPGFDSFLIERFHPVCWEVLRDPNFRPLVDAQSKSVLNELAGLEQVIYMKTGNMFVEHLQGNFFPSMGVDGSGFIKSMVESPERKGLATFLQNWMKGKA</sequence>
<organism evidence="14 15">
    <name type="scientific">Botrytis byssoidea</name>
    <dbReference type="NCBI Taxonomy" id="139641"/>
    <lineage>
        <taxon>Eukaryota</taxon>
        <taxon>Fungi</taxon>
        <taxon>Dikarya</taxon>
        <taxon>Ascomycota</taxon>
        <taxon>Pezizomycotina</taxon>
        <taxon>Leotiomycetes</taxon>
        <taxon>Helotiales</taxon>
        <taxon>Sclerotiniaceae</taxon>
        <taxon>Botrytis</taxon>
    </lineage>
</organism>
<evidence type="ECO:0000256" key="5">
    <source>
        <dbReference type="ARBA" id="ARBA00022490"/>
    </source>
</evidence>
<keyword evidence="8 11" id="KW-0694">RNA-binding</keyword>
<dbReference type="PANTHER" id="PTHR15952:SF11">
    <property type="entry name" value="EXPORTIN-T"/>
    <property type="match status" value="1"/>
</dbReference>
<comment type="similarity">
    <text evidence="2 11">Belongs to the exportin family.</text>
</comment>
<evidence type="ECO:0000256" key="4">
    <source>
        <dbReference type="ARBA" id="ARBA00022448"/>
    </source>
</evidence>
<dbReference type="Gene3D" id="1.25.10.10">
    <property type="entry name" value="Leucine-rich Repeat Variant"/>
    <property type="match status" value="1"/>
</dbReference>
<dbReference type="GeneID" id="62147391"/>
<dbReference type="InterPro" id="IPR040017">
    <property type="entry name" value="XPOT"/>
</dbReference>
<evidence type="ECO:0000256" key="1">
    <source>
        <dbReference type="ARBA" id="ARBA00004496"/>
    </source>
</evidence>
<evidence type="ECO:0000256" key="6">
    <source>
        <dbReference type="ARBA" id="ARBA00022555"/>
    </source>
</evidence>
<dbReference type="GO" id="GO:0016363">
    <property type="term" value="C:nuclear matrix"/>
    <property type="evidence" value="ECO:0007669"/>
    <property type="project" value="TreeGrafter"/>
</dbReference>
<gene>
    <name evidence="14" type="ORF">EAE97_003802</name>
</gene>
<dbReference type="GO" id="GO:0000049">
    <property type="term" value="F:tRNA binding"/>
    <property type="evidence" value="ECO:0007669"/>
    <property type="project" value="UniProtKB-UniRule"/>
</dbReference>
<name>A0A9P5M1B7_9HELO</name>
<dbReference type="FunFam" id="1.25.10.10:FF:000355">
    <property type="entry name" value="Exportin-T"/>
    <property type="match status" value="1"/>
</dbReference>
<protein>
    <recommendedName>
        <fullName evidence="3 11">Exportin-T</fullName>
    </recommendedName>
    <alternativeName>
        <fullName evidence="11">Exportin(tRNA)</fullName>
    </alternativeName>
    <alternativeName>
        <fullName evidence="11">tRNA exportin</fullName>
    </alternativeName>
</protein>
<dbReference type="PANTHER" id="PTHR15952">
    <property type="entry name" value="EXPORTIN-T/LOS1"/>
    <property type="match status" value="1"/>
</dbReference>
<evidence type="ECO:0000259" key="12">
    <source>
        <dbReference type="Pfam" id="PF08389"/>
    </source>
</evidence>
<evidence type="ECO:0000256" key="11">
    <source>
        <dbReference type="RuleBase" id="RU366037"/>
    </source>
</evidence>
<evidence type="ECO:0000256" key="9">
    <source>
        <dbReference type="ARBA" id="ARBA00023242"/>
    </source>
</evidence>
<reference evidence="14 15" key="1">
    <citation type="journal article" date="2020" name="Genome Biol. Evol.">
        <title>Comparative genomics of Sclerotiniaceae.</title>
        <authorList>
            <person name="Valero Jimenez C.A."/>
            <person name="Steentjes M."/>
            <person name="Scholten O.E."/>
            <person name="Van Kan J.A.L."/>
        </authorList>
    </citation>
    <scope>NUCLEOTIDE SEQUENCE [LARGE SCALE GENOMIC DNA]</scope>
    <source>
        <strain evidence="14 15">MUCL 94</strain>
    </source>
</reference>
<dbReference type="InterPro" id="IPR016024">
    <property type="entry name" value="ARM-type_fold"/>
</dbReference>
<dbReference type="GO" id="GO:0005737">
    <property type="term" value="C:cytoplasm"/>
    <property type="evidence" value="ECO:0007669"/>
    <property type="project" value="UniProtKB-SubCell"/>
</dbReference>
<comment type="function">
    <text evidence="10">tRNA nucleus export receptor which facilitates tRNA translocation across the nuclear pore complex. Involved in pre-tRNA splicing, probably by affecting the interaction of pre-tRNA with splicing endonuclease.</text>
</comment>
<dbReference type="AlphaFoldDB" id="A0A9P5M1B7"/>
<accession>A0A9P5M1B7</accession>
<proteinExistence type="inferred from homology"/>
<dbReference type="GO" id="GO:0008033">
    <property type="term" value="P:tRNA processing"/>
    <property type="evidence" value="ECO:0007669"/>
    <property type="project" value="UniProtKB-KW"/>
</dbReference>
<evidence type="ECO:0000256" key="2">
    <source>
        <dbReference type="ARBA" id="ARBA00009466"/>
    </source>
</evidence>
<dbReference type="EMBL" id="RCSW01000006">
    <property type="protein sequence ID" value="KAF7948391.1"/>
    <property type="molecule type" value="Genomic_DNA"/>
</dbReference>
<keyword evidence="6 11" id="KW-0820">tRNA-binding</keyword>
<comment type="subcellular location">
    <subcellularLocation>
        <location evidence="1 11">Cytoplasm</location>
    </subcellularLocation>
    <subcellularLocation>
        <location evidence="11">Nucleus</location>
    </subcellularLocation>
    <text evidence="11">Shuttles between the nucleus and the cytoplasm.</text>
</comment>
<dbReference type="SUPFAM" id="SSF48371">
    <property type="entry name" value="ARM repeat"/>
    <property type="match status" value="1"/>
</dbReference>
<dbReference type="Pfam" id="PF08389">
    <property type="entry name" value="Xpo1"/>
    <property type="match status" value="1"/>
</dbReference>
<keyword evidence="15" id="KW-1185">Reference proteome</keyword>
<evidence type="ECO:0000256" key="3">
    <source>
        <dbReference type="ARBA" id="ARBA00018928"/>
    </source>
</evidence>